<evidence type="ECO:0000313" key="3">
    <source>
        <dbReference type="Proteomes" id="UP000054270"/>
    </source>
</evidence>
<dbReference type="OrthoDB" id="2965384at2759"/>
<keyword evidence="1" id="KW-1133">Transmembrane helix</keyword>
<evidence type="ECO:0000313" key="2">
    <source>
        <dbReference type="EMBL" id="KJA24187.1"/>
    </source>
</evidence>
<dbReference type="Proteomes" id="UP000054270">
    <property type="component" value="Unassembled WGS sequence"/>
</dbReference>
<dbReference type="EMBL" id="KN817538">
    <property type="protein sequence ID" value="KJA24187.1"/>
    <property type="molecule type" value="Genomic_DNA"/>
</dbReference>
<evidence type="ECO:0000256" key="1">
    <source>
        <dbReference type="SAM" id="Phobius"/>
    </source>
</evidence>
<dbReference type="AlphaFoldDB" id="A0A0D2LAH5"/>
<proteinExistence type="predicted"/>
<feature type="transmembrane region" description="Helical" evidence="1">
    <location>
        <begin position="167"/>
        <end position="188"/>
    </location>
</feature>
<name>A0A0D2LAH5_HYPSF</name>
<keyword evidence="1" id="KW-0472">Membrane</keyword>
<protein>
    <submittedName>
        <fullName evidence="2">Uncharacterized protein</fullName>
    </submittedName>
</protein>
<reference evidence="3" key="1">
    <citation type="submission" date="2014-04" db="EMBL/GenBank/DDBJ databases">
        <title>Evolutionary Origins and Diversification of the Mycorrhizal Mutualists.</title>
        <authorList>
            <consortium name="DOE Joint Genome Institute"/>
            <consortium name="Mycorrhizal Genomics Consortium"/>
            <person name="Kohler A."/>
            <person name="Kuo A."/>
            <person name="Nagy L.G."/>
            <person name="Floudas D."/>
            <person name="Copeland A."/>
            <person name="Barry K.W."/>
            <person name="Cichocki N."/>
            <person name="Veneault-Fourrey C."/>
            <person name="LaButti K."/>
            <person name="Lindquist E.A."/>
            <person name="Lipzen A."/>
            <person name="Lundell T."/>
            <person name="Morin E."/>
            <person name="Murat C."/>
            <person name="Riley R."/>
            <person name="Ohm R."/>
            <person name="Sun H."/>
            <person name="Tunlid A."/>
            <person name="Henrissat B."/>
            <person name="Grigoriev I.V."/>
            <person name="Hibbett D.S."/>
            <person name="Martin F."/>
        </authorList>
    </citation>
    <scope>NUCLEOTIDE SEQUENCE [LARGE SCALE GENOMIC DNA]</scope>
    <source>
        <strain evidence="3">FD-334 SS-4</strain>
    </source>
</reference>
<keyword evidence="3" id="KW-1185">Reference proteome</keyword>
<keyword evidence="1" id="KW-0812">Transmembrane</keyword>
<accession>A0A0D2LAH5</accession>
<organism evidence="2 3">
    <name type="scientific">Hypholoma sublateritium (strain FD-334 SS-4)</name>
    <dbReference type="NCBI Taxonomy" id="945553"/>
    <lineage>
        <taxon>Eukaryota</taxon>
        <taxon>Fungi</taxon>
        <taxon>Dikarya</taxon>
        <taxon>Basidiomycota</taxon>
        <taxon>Agaricomycotina</taxon>
        <taxon>Agaricomycetes</taxon>
        <taxon>Agaricomycetidae</taxon>
        <taxon>Agaricales</taxon>
        <taxon>Agaricineae</taxon>
        <taxon>Strophariaceae</taxon>
        <taxon>Hypholoma</taxon>
    </lineage>
</organism>
<gene>
    <name evidence="2" type="ORF">HYPSUDRAFT_38964</name>
</gene>
<sequence length="243" mass="25687">MSSSAETDSPSKVFDALRTHDVAALVELIKEAPTWDTIDEIASTFPLVAQAHPADTLKIATAIDAASRASALPATISTGQKKRDTAPPRAELQRSILEMLTSALGVDHTRAAHAGLAPSNAFLVAALISGACERTGLCRSPEQRGAVCEGLQFADYAHAPEGAQEILAIHACLALLVGGAAMYLAIGWEISKLGPALKKITQENVIKDDNGKKVLQLAIQQVESEFTTEPDVAKIWITLFPGI</sequence>